<dbReference type="HOGENOM" id="CLU_066192_4_0_0"/>
<dbReference type="GO" id="GO:0003677">
    <property type="term" value="F:DNA binding"/>
    <property type="evidence" value="ECO:0007669"/>
    <property type="project" value="UniProtKB-KW"/>
</dbReference>
<gene>
    <name evidence="3" type="ordered locus">Amico_0543</name>
</gene>
<dbReference type="Proteomes" id="UP000002366">
    <property type="component" value="Chromosome"/>
</dbReference>
<accession>D5EDP7</accession>
<feature type="domain" description="HTH cro/C1-type" evidence="2">
    <location>
        <begin position="7"/>
        <end position="61"/>
    </location>
</feature>
<dbReference type="GO" id="GO:0005829">
    <property type="term" value="C:cytosol"/>
    <property type="evidence" value="ECO:0007669"/>
    <property type="project" value="TreeGrafter"/>
</dbReference>
<name>D5EDP7_AMICL</name>
<dbReference type="STRING" id="572547.Amico_0543"/>
<proteinExistence type="predicted"/>
<evidence type="ECO:0000259" key="2">
    <source>
        <dbReference type="PROSITE" id="PS50943"/>
    </source>
</evidence>
<dbReference type="eggNOG" id="COG1396">
    <property type="taxonomic scope" value="Bacteria"/>
</dbReference>
<dbReference type="PROSITE" id="PS50943">
    <property type="entry name" value="HTH_CROC1"/>
    <property type="match status" value="1"/>
</dbReference>
<dbReference type="EMBL" id="CP001997">
    <property type="protein sequence ID" value="ADE56679.1"/>
    <property type="molecule type" value="Genomic_DNA"/>
</dbReference>
<organism evidence="3 4">
    <name type="scientific">Aminobacterium colombiense (strain DSM 12261 / ALA-1)</name>
    <dbReference type="NCBI Taxonomy" id="572547"/>
    <lineage>
        <taxon>Bacteria</taxon>
        <taxon>Thermotogati</taxon>
        <taxon>Synergistota</taxon>
        <taxon>Synergistia</taxon>
        <taxon>Synergistales</taxon>
        <taxon>Aminobacteriaceae</taxon>
        <taxon>Aminobacterium</taxon>
    </lineage>
</organism>
<dbReference type="CDD" id="cd00093">
    <property type="entry name" value="HTH_XRE"/>
    <property type="match status" value="1"/>
</dbReference>
<protein>
    <submittedName>
        <fullName evidence="3">Transcriptional regulator, XRE family</fullName>
    </submittedName>
</protein>
<dbReference type="GO" id="GO:0003700">
    <property type="term" value="F:DNA-binding transcription factor activity"/>
    <property type="evidence" value="ECO:0007669"/>
    <property type="project" value="TreeGrafter"/>
</dbReference>
<dbReference type="KEGG" id="aco:Amico_0543"/>
<evidence type="ECO:0000313" key="4">
    <source>
        <dbReference type="Proteomes" id="UP000002366"/>
    </source>
</evidence>
<dbReference type="Pfam" id="PF01381">
    <property type="entry name" value="HTH_3"/>
    <property type="match status" value="1"/>
</dbReference>
<dbReference type="PANTHER" id="PTHR46797">
    <property type="entry name" value="HTH-TYPE TRANSCRIPTIONAL REGULATOR"/>
    <property type="match status" value="1"/>
</dbReference>
<dbReference type="SUPFAM" id="SSF47413">
    <property type="entry name" value="lambda repressor-like DNA-binding domains"/>
    <property type="match status" value="1"/>
</dbReference>
<dbReference type="InterPro" id="IPR001387">
    <property type="entry name" value="Cro/C1-type_HTH"/>
</dbReference>
<evidence type="ECO:0000256" key="1">
    <source>
        <dbReference type="ARBA" id="ARBA00023125"/>
    </source>
</evidence>
<dbReference type="AlphaFoldDB" id="D5EDP7"/>
<keyword evidence="4" id="KW-1185">Reference proteome</keyword>
<keyword evidence="1" id="KW-0238">DNA-binding</keyword>
<dbReference type="RefSeq" id="WP_013047945.1">
    <property type="nucleotide sequence ID" value="NC_014011.1"/>
</dbReference>
<sequence>MSLGIRIKTLRKAARLTQQALADKTDVSRIYIQALESNRRLPSMKLLSKLAQALDVEITDLVKGTPSDESGRIHLEELLENHGGGGIWYKSHCFSKNELCFLLQLIETTVSFWQNENKENLDK</sequence>
<reference evidence="3 4" key="1">
    <citation type="journal article" date="2010" name="Stand. Genomic Sci.">
        <title>Complete genome sequence of Aminobacterium colombiense type strain (ALA-1).</title>
        <authorList>
            <person name="Chertkov O."/>
            <person name="Sikorski J."/>
            <person name="Brambilla E."/>
            <person name="Lapidus A."/>
            <person name="Copeland A."/>
            <person name="Glavina Del Rio T."/>
            <person name="Nolan M."/>
            <person name="Lucas S."/>
            <person name="Tice H."/>
            <person name="Cheng J.F."/>
            <person name="Han C."/>
            <person name="Detter J.C."/>
            <person name="Bruce D."/>
            <person name="Tapia R."/>
            <person name="Goodwin L."/>
            <person name="Pitluck S."/>
            <person name="Liolios K."/>
            <person name="Ivanova N."/>
            <person name="Mavromatis K."/>
            <person name="Ovchinnikova G."/>
            <person name="Pati A."/>
            <person name="Chen A."/>
            <person name="Palaniappan K."/>
            <person name="Land M."/>
            <person name="Hauser L."/>
            <person name="Chang Y.J."/>
            <person name="Jeffries C.D."/>
            <person name="Spring S."/>
            <person name="Rohde M."/>
            <person name="Goker M."/>
            <person name="Bristow J."/>
            <person name="Eisen J.A."/>
            <person name="Markowitz V."/>
            <person name="Hugenholtz P."/>
            <person name="Kyrpides N.C."/>
            <person name="Klenk H.P."/>
        </authorList>
    </citation>
    <scope>NUCLEOTIDE SEQUENCE [LARGE SCALE GENOMIC DNA]</scope>
    <source>
        <strain evidence="4">DSM 12261 / ALA-1</strain>
    </source>
</reference>
<dbReference type="InterPro" id="IPR010982">
    <property type="entry name" value="Lambda_DNA-bd_dom_sf"/>
</dbReference>
<evidence type="ECO:0000313" key="3">
    <source>
        <dbReference type="EMBL" id="ADE56679.1"/>
    </source>
</evidence>
<dbReference type="SMART" id="SM00530">
    <property type="entry name" value="HTH_XRE"/>
    <property type="match status" value="1"/>
</dbReference>
<dbReference type="PANTHER" id="PTHR46797:SF1">
    <property type="entry name" value="METHYLPHOSPHONATE SYNTHASE"/>
    <property type="match status" value="1"/>
</dbReference>
<dbReference type="Gene3D" id="1.10.260.40">
    <property type="entry name" value="lambda repressor-like DNA-binding domains"/>
    <property type="match status" value="1"/>
</dbReference>
<dbReference type="OrthoDB" id="9811208at2"/>
<dbReference type="InterPro" id="IPR050807">
    <property type="entry name" value="TransReg_Diox_bact_type"/>
</dbReference>